<dbReference type="AlphaFoldDB" id="A0ABD2L431"/>
<reference evidence="1 2" key="1">
    <citation type="submission" date="2024-10" db="EMBL/GenBank/DDBJ databases">
        <authorList>
            <person name="Kim D."/>
        </authorList>
    </citation>
    <scope>NUCLEOTIDE SEQUENCE [LARGE SCALE GENOMIC DNA]</scope>
    <source>
        <strain evidence="1">BH-2024</strain>
    </source>
</reference>
<protein>
    <recommendedName>
        <fullName evidence="3">F-box domain-containing protein</fullName>
    </recommendedName>
</protein>
<evidence type="ECO:0008006" key="3">
    <source>
        <dbReference type="Google" id="ProtNLM"/>
    </source>
</evidence>
<comment type="caution">
    <text evidence="1">The sequence shown here is derived from an EMBL/GenBank/DDBJ whole genome shotgun (WGS) entry which is preliminary data.</text>
</comment>
<dbReference type="EMBL" id="JBICBT010000551">
    <property type="protein sequence ID" value="KAL3109985.1"/>
    <property type="molecule type" value="Genomic_DNA"/>
</dbReference>
<keyword evidence="2" id="KW-1185">Reference proteome</keyword>
<organism evidence="1 2">
    <name type="scientific">Heterodera trifolii</name>
    <dbReference type="NCBI Taxonomy" id="157864"/>
    <lineage>
        <taxon>Eukaryota</taxon>
        <taxon>Metazoa</taxon>
        <taxon>Ecdysozoa</taxon>
        <taxon>Nematoda</taxon>
        <taxon>Chromadorea</taxon>
        <taxon>Rhabditida</taxon>
        <taxon>Tylenchina</taxon>
        <taxon>Tylenchomorpha</taxon>
        <taxon>Tylenchoidea</taxon>
        <taxon>Heteroderidae</taxon>
        <taxon>Heteroderinae</taxon>
        <taxon>Heterodera</taxon>
    </lineage>
</organism>
<proteinExistence type="predicted"/>
<gene>
    <name evidence="1" type="ORF">niasHT_017358</name>
</gene>
<name>A0ABD2L431_9BILA</name>
<evidence type="ECO:0000313" key="1">
    <source>
        <dbReference type="EMBL" id="KAL3109985.1"/>
    </source>
</evidence>
<sequence>MSDHPKEGAEKMAKAIFLSADCWLSVFNLLPPSQLGFGIALISRRFDCYVDEHFKTRKWALKWICVKSKTGENGTRQMEIANWDEKALPIPQMQLPRKVTGFECLSIRFIDPNVIAFLHRFRPLFDSFCPINLNIYNKSESAVQLLRNIWPMLAKNICWLLLFKDGFQHLRKFVPSLLNDCPSLRAISFDFDEVFAEFPADDCAMASDGQAVAKWLFTPHPDNVPKVFECGCSNAGTWSLKIAAFKAAFANASSPVNFIVVISIVKSVVATIVPFEHTNELTREQLVLKRAENANSDLFFLLVRSPIVRDASKWAKWEEEAGDLEVFSQWNTIDISINDEDVIGDGLPGAATPGPSDQQQNE</sequence>
<evidence type="ECO:0000313" key="2">
    <source>
        <dbReference type="Proteomes" id="UP001620626"/>
    </source>
</evidence>
<accession>A0ABD2L431</accession>
<dbReference type="Proteomes" id="UP001620626">
    <property type="component" value="Unassembled WGS sequence"/>
</dbReference>